<feature type="compositionally biased region" description="Polar residues" evidence="1">
    <location>
        <begin position="234"/>
        <end position="248"/>
    </location>
</feature>
<name>A0A0E0Q2R8_ORYRU</name>
<keyword evidence="4" id="KW-1185">Reference proteome</keyword>
<reference evidence="4" key="1">
    <citation type="submission" date="2013-06" db="EMBL/GenBank/DDBJ databases">
        <authorList>
            <person name="Zhao Q."/>
        </authorList>
    </citation>
    <scope>NUCLEOTIDE SEQUENCE</scope>
    <source>
        <strain evidence="4">cv. W1943</strain>
    </source>
</reference>
<feature type="region of interest" description="Disordered" evidence="1">
    <location>
        <begin position="301"/>
        <end position="324"/>
    </location>
</feature>
<accession>A0A0E0Q2R8</accession>
<dbReference type="Proteomes" id="UP000008022">
    <property type="component" value="Unassembled WGS sequence"/>
</dbReference>
<evidence type="ECO:0000259" key="2">
    <source>
        <dbReference type="Pfam" id="PF07762"/>
    </source>
</evidence>
<sequence>MAATGGAAGEKTASSLLLGVRGYTSTLKNASTASCRLSAGHPIEVTLWEASPPALSHFSLRDMPLPWPAKGNWRRYLNEDVSFCRDIAISQHKDSIKYLEMEIVSPRTVTTTIPTSTSADPTSYLEWVRRSREPQPTRRRSVFHPGSWRITTWSMPIPVTSWDDWRRDCTAESREVHLDTNPSHHYELLHSLMLSNSGDEHREEAQGTRSCEDAMAAAAAENAASGSVRGYTSAGKNATTASSRTSTGHPIEVHSGTSRRRPPALSHFSVVHCPDRPELDMPGGVRGGSGCARSITQLREPYVPPDHQPRPSCSEAQRAPSAGSISGAGILVCDVLDEMSPKKLRDMSPRSGQA</sequence>
<dbReference type="eggNOG" id="ENOG502R1JN">
    <property type="taxonomic scope" value="Eukaryota"/>
</dbReference>
<dbReference type="PANTHER" id="PTHR33074">
    <property type="entry name" value="EXPRESSED PROTEIN-RELATED"/>
    <property type="match status" value="1"/>
</dbReference>
<feature type="region of interest" description="Disordered" evidence="1">
    <location>
        <begin position="224"/>
        <end position="265"/>
    </location>
</feature>
<dbReference type="InterPro" id="IPR011676">
    <property type="entry name" value="DUF1618"/>
</dbReference>
<reference evidence="3" key="2">
    <citation type="submission" date="2015-06" db="UniProtKB">
        <authorList>
            <consortium name="EnsemblPlants"/>
        </authorList>
    </citation>
    <scope>IDENTIFICATION</scope>
</reference>
<protein>
    <recommendedName>
        <fullName evidence="2">DUF1618 domain-containing protein</fullName>
    </recommendedName>
</protein>
<dbReference type="Gramene" id="ORUFI06G29690.1">
    <property type="protein sequence ID" value="ORUFI06G29690.1"/>
    <property type="gene ID" value="ORUFI06G29690"/>
</dbReference>
<dbReference type="AlphaFoldDB" id="A0A0E0Q2R8"/>
<dbReference type="PANTHER" id="PTHR33074:SF18">
    <property type="entry name" value="OS06G0718700 PROTEIN"/>
    <property type="match status" value="1"/>
</dbReference>
<evidence type="ECO:0000313" key="4">
    <source>
        <dbReference type="Proteomes" id="UP000008022"/>
    </source>
</evidence>
<dbReference type="HOGENOM" id="CLU_783858_0_0_1"/>
<feature type="domain" description="DUF1618" evidence="2">
    <location>
        <begin position="57"/>
        <end position="186"/>
    </location>
</feature>
<evidence type="ECO:0000313" key="3">
    <source>
        <dbReference type="EnsemblPlants" id="ORUFI06G29690.1"/>
    </source>
</evidence>
<dbReference type="Pfam" id="PF07762">
    <property type="entry name" value="DUF1618"/>
    <property type="match status" value="1"/>
</dbReference>
<evidence type="ECO:0000256" key="1">
    <source>
        <dbReference type="SAM" id="MobiDB-lite"/>
    </source>
</evidence>
<dbReference type="EnsemblPlants" id="ORUFI06G29690.1">
    <property type="protein sequence ID" value="ORUFI06G29690.1"/>
    <property type="gene ID" value="ORUFI06G29690"/>
</dbReference>
<proteinExistence type="predicted"/>
<organism evidence="3 4">
    <name type="scientific">Oryza rufipogon</name>
    <name type="common">Brownbeard rice</name>
    <name type="synonym">Asian wild rice</name>
    <dbReference type="NCBI Taxonomy" id="4529"/>
    <lineage>
        <taxon>Eukaryota</taxon>
        <taxon>Viridiplantae</taxon>
        <taxon>Streptophyta</taxon>
        <taxon>Embryophyta</taxon>
        <taxon>Tracheophyta</taxon>
        <taxon>Spermatophyta</taxon>
        <taxon>Magnoliopsida</taxon>
        <taxon>Liliopsida</taxon>
        <taxon>Poales</taxon>
        <taxon>Poaceae</taxon>
        <taxon>BOP clade</taxon>
        <taxon>Oryzoideae</taxon>
        <taxon>Oryzeae</taxon>
        <taxon>Oryzinae</taxon>
        <taxon>Oryza</taxon>
    </lineage>
</organism>